<feature type="coiled-coil region" evidence="7">
    <location>
        <begin position="833"/>
        <end position="937"/>
    </location>
</feature>
<feature type="coiled-coil region" evidence="7">
    <location>
        <begin position="735"/>
        <end position="804"/>
    </location>
</feature>
<dbReference type="PANTHER" id="PTHR43977">
    <property type="entry name" value="STRUCTURAL MAINTENANCE OF CHROMOSOMES PROTEIN 3"/>
    <property type="match status" value="1"/>
</dbReference>
<comment type="similarity">
    <text evidence="7">Belongs to the SMC family.</text>
</comment>
<comment type="domain">
    <text evidence="7">Contains large globular domains required for ATP hydrolysis at each terminus and a third globular domain forming a flexible hinge near the middle of the molecule. These domains are separated by coiled-coil structures.</text>
</comment>
<dbReference type="InterPro" id="IPR011890">
    <property type="entry name" value="SMC_prok"/>
</dbReference>
<feature type="coiled-coil region" evidence="7">
    <location>
        <begin position="430"/>
        <end position="478"/>
    </location>
</feature>
<proteinExistence type="inferred from homology"/>
<dbReference type="GO" id="GO:0005524">
    <property type="term" value="F:ATP binding"/>
    <property type="evidence" value="ECO:0007669"/>
    <property type="project" value="UniProtKB-UniRule"/>
</dbReference>
<evidence type="ECO:0000256" key="2">
    <source>
        <dbReference type="ARBA" id="ARBA00022490"/>
    </source>
</evidence>
<dbReference type="InterPro" id="IPR036277">
    <property type="entry name" value="SMC_hinge_sf"/>
</dbReference>
<dbReference type="Gene3D" id="3.40.50.300">
    <property type="entry name" value="P-loop containing nucleotide triphosphate hydrolases"/>
    <property type="match status" value="2"/>
</dbReference>
<keyword evidence="4 7" id="KW-0067">ATP-binding</keyword>
<feature type="domain" description="SMC hinge" evidence="8">
    <location>
        <begin position="521"/>
        <end position="638"/>
    </location>
</feature>
<evidence type="ECO:0000256" key="4">
    <source>
        <dbReference type="ARBA" id="ARBA00022840"/>
    </source>
</evidence>
<comment type="subcellular location">
    <subcellularLocation>
        <location evidence="1 7">Cytoplasm</location>
    </subcellularLocation>
</comment>
<comment type="subunit">
    <text evidence="7">Homodimer.</text>
</comment>
<evidence type="ECO:0000313" key="11">
    <source>
        <dbReference type="Proteomes" id="UP000095597"/>
    </source>
</evidence>
<evidence type="ECO:0000259" key="8">
    <source>
        <dbReference type="SMART" id="SM00968"/>
    </source>
</evidence>
<dbReference type="SMART" id="SM00968">
    <property type="entry name" value="SMC_hinge"/>
    <property type="match status" value="1"/>
</dbReference>
<dbReference type="Pfam" id="PF02463">
    <property type="entry name" value="SMC_N"/>
    <property type="match status" value="1"/>
</dbReference>
<dbReference type="FunFam" id="3.40.50.300:FF:000901">
    <property type="entry name" value="Chromosome partition protein Smc"/>
    <property type="match status" value="1"/>
</dbReference>
<reference evidence="10" key="3">
    <citation type="submission" date="2020-02" db="EMBL/GenBank/DDBJ databases">
        <authorList>
            <person name="Littmann E."/>
            <person name="Sorbara M."/>
        </authorList>
    </citation>
    <scope>NUCLEOTIDE SEQUENCE</scope>
    <source>
        <strain evidence="10">MSK.10.16</strain>
    </source>
</reference>
<evidence type="ECO:0000256" key="1">
    <source>
        <dbReference type="ARBA" id="ARBA00004496"/>
    </source>
</evidence>
<reference evidence="9 11" key="1">
    <citation type="submission" date="2015-09" db="EMBL/GenBank/DDBJ databases">
        <authorList>
            <consortium name="Pathogen Informatics"/>
        </authorList>
    </citation>
    <scope>NUCLEOTIDE SEQUENCE [LARGE SCALE GENOMIC DNA]</scope>
    <source>
        <strain evidence="9 11">2789STDY5834961</strain>
    </source>
</reference>
<dbReference type="Proteomes" id="UP000095597">
    <property type="component" value="Unassembled WGS sequence"/>
</dbReference>
<dbReference type="GO" id="GO:0007059">
    <property type="term" value="P:chromosome segregation"/>
    <property type="evidence" value="ECO:0007669"/>
    <property type="project" value="UniProtKB-UniRule"/>
</dbReference>
<reference evidence="10" key="2">
    <citation type="journal article" date="2020" name="Cell Host Microbe">
        <title>Functional and Genomic Variation between Human-Derived Isolates of Lachnospiraceae Reveals Inter- and Intra-Species Diversity.</title>
        <authorList>
            <person name="Sorbara M.T."/>
            <person name="Littmann E.R."/>
            <person name="Fontana E."/>
            <person name="Moody T.U."/>
            <person name="Kohout C.E."/>
            <person name="Gjonbalaj M."/>
            <person name="Eaton V."/>
            <person name="Seok R."/>
            <person name="Leiner I.M."/>
            <person name="Pamer E.G."/>
        </authorList>
    </citation>
    <scope>NUCLEOTIDE SEQUENCE</scope>
    <source>
        <strain evidence="10">MSK.10.16</strain>
    </source>
</reference>
<name>A0A173RPD5_9FIRM</name>
<dbReference type="InterPro" id="IPR003395">
    <property type="entry name" value="RecF/RecN/SMC_N"/>
</dbReference>
<dbReference type="Pfam" id="PF06470">
    <property type="entry name" value="SMC_hinge"/>
    <property type="match status" value="1"/>
</dbReference>
<keyword evidence="5 7" id="KW-0175">Coiled coil</keyword>
<evidence type="ECO:0000256" key="5">
    <source>
        <dbReference type="ARBA" id="ARBA00023054"/>
    </source>
</evidence>
<dbReference type="InterPro" id="IPR024704">
    <property type="entry name" value="SMC"/>
</dbReference>
<dbReference type="InterPro" id="IPR027417">
    <property type="entry name" value="P-loop_NTPase"/>
</dbReference>
<keyword evidence="2 7" id="KW-0963">Cytoplasm</keyword>
<dbReference type="GO" id="GO:0005737">
    <property type="term" value="C:cytoplasm"/>
    <property type="evidence" value="ECO:0007669"/>
    <property type="project" value="UniProtKB-SubCell"/>
</dbReference>
<dbReference type="GO" id="GO:0003677">
    <property type="term" value="F:DNA binding"/>
    <property type="evidence" value="ECO:0007669"/>
    <property type="project" value="UniProtKB-UniRule"/>
</dbReference>
<feature type="coiled-coil region" evidence="7">
    <location>
        <begin position="178"/>
        <end position="373"/>
    </location>
</feature>
<comment type="function">
    <text evidence="7">Required for chromosome condensation and partitioning.</text>
</comment>
<dbReference type="HAMAP" id="MF_01894">
    <property type="entry name" value="Smc_prok"/>
    <property type="match status" value="1"/>
</dbReference>
<dbReference type="PIRSF" id="PIRSF005719">
    <property type="entry name" value="SMC"/>
    <property type="match status" value="1"/>
</dbReference>
<dbReference type="EMBL" id="JAAIOD010000001">
    <property type="protein sequence ID" value="NSE56558.1"/>
    <property type="molecule type" value="Genomic_DNA"/>
</dbReference>
<dbReference type="SUPFAM" id="SSF75553">
    <property type="entry name" value="Smc hinge domain"/>
    <property type="match status" value="1"/>
</dbReference>
<dbReference type="InterPro" id="IPR010935">
    <property type="entry name" value="SMC_hinge"/>
</dbReference>
<dbReference type="CDD" id="cd03278">
    <property type="entry name" value="ABC_SMC_barmotin"/>
    <property type="match status" value="2"/>
</dbReference>
<evidence type="ECO:0000256" key="6">
    <source>
        <dbReference type="ARBA" id="ARBA00023125"/>
    </source>
</evidence>
<dbReference type="Gene3D" id="1.10.287.1490">
    <property type="match status" value="1"/>
</dbReference>
<feature type="coiled-coil region" evidence="7">
    <location>
        <begin position="672"/>
        <end position="699"/>
    </location>
</feature>
<dbReference type="Gene3D" id="1.20.1060.20">
    <property type="match status" value="1"/>
</dbReference>
<keyword evidence="3 7" id="KW-0547">Nucleotide-binding</keyword>
<dbReference type="Proteomes" id="UP000724058">
    <property type="component" value="Unassembled WGS sequence"/>
</dbReference>
<evidence type="ECO:0000256" key="7">
    <source>
        <dbReference type="HAMAP-Rule" id="MF_01894"/>
    </source>
</evidence>
<keyword evidence="6 7" id="KW-0238">DNA-binding</keyword>
<dbReference type="GO" id="GO:0006260">
    <property type="term" value="P:DNA replication"/>
    <property type="evidence" value="ECO:0007669"/>
    <property type="project" value="UniProtKB-UniRule"/>
</dbReference>
<sequence length="1186" mass="136602">MYLKSIEVQGFKSFANKIKFEFHNGITGIVGPNGSGKSNVADAVRWVLGEQRVKQLRGGNMQDVIFSGTENRKPLSYASVAITLDNSDHKLPVDYEEVTVARKLYRSGESEYLINGRACRLKDVNELFYDTGIGKEGYSIIGQGQIDKILSGKPDERRELFDEAAGIVKFKRRKSMSVKKLEDERQNLVRVNDILSELEKQVGPLERQSEKAREYLKRKEELKTYDINMFLLEMERIRDQIRGLEEKLRITKGELEEATRQYADTKTEYEAIEEQVEVIDASVEKANRQLNETTILKQQLENQIALLKEQIHSARMNDEHFDQRASVIDSEMDVREGQMKELQTEKDSIVKQMEEKQSEEDQIKNELTELQAKIAQIAGSVDEKKNHIMEILNNRASTKAQIQKFDTMMEQIQVRKSQINREILANDSEIAEENENLNKYQMELKVISDKIIALNNENKEYESNIKTLQAQISRESQKLQIGQSAFHREQSRLESLKNITERYDGYGNSIRKVMDNKDREKGLLGVVADIVKVEKDYEIAIETALGGNIQNIVTEDEDTAKRMINFLKKNKFGRATFLPLTSIRANSGINRPEALKEPGVVGTANKLVQVENKYKTLADYLLGRTLVVDHIDHATMIARKYHQSIRIVTLEGELINPGGSMTGGAFKNSSNLLSRRREIEEFEKTVQKLKQEMTETEQQICGLKDERAGYYEKTDAISAELQKAYVVQNTAKMNADQSSAKIQSFKQQFDNLRNEAAKLDTQINEIMDNQESINIELDTSESLENDLNINIEKEQKELEEIHAKESFKTRKSEQIHLEYAGLEQKYTFITENIIRIREEMDKFRAELEELTKNKGGNSQEIAEKEKKIQELKTTIDNSGDLFDEIKLQIERSKREREELNKRHKSFFEKREEISKHMTDLDKEVYRLESQREGYEEASEKQINYMWEEYELTLNHAKELRNPNLTDLADMKRRIQELKGEIRALGNVNVNAIEEYKSVSERYEFLKGQHDDLVEAAETLEQIIEELDNAMRKQFKEQFARIAAEFDQVFKEMFGGGKGTLELMEDEDILEAGIRIIAQPPGKKLQNMMQLSGGEKALTAIALLFAIQNLKPSPFCLLDEIEAALDDNNVDRFAQYLHKLTKYTQFIVITHRRGTMTAADRLYGITMQEKGVSTLVSVSLLENELDK</sequence>
<organism evidence="9 11">
    <name type="scientific">Dorea longicatena</name>
    <dbReference type="NCBI Taxonomy" id="88431"/>
    <lineage>
        <taxon>Bacteria</taxon>
        <taxon>Bacillati</taxon>
        <taxon>Bacillota</taxon>
        <taxon>Clostridia</taxon>
        <taxon>Lachnospirales</taxon>
        <taxon>Lachnospiraceae</taxon>
        <taxon>Dorea</taxon>
    </lineage>
</organism>
<evidence type="ECO:0000313" key="10">
    <source>
        <dbReference type="EMBL" id="NSE56558.1"/>
    </source>
</evidence>
<accession>A0A173RPD5</accession>
<dbReference type="GO" id="GO:0030261">
    <property type="term" value="P:chromosome condensation"/>
    <property type="evidence" value="ECO:0007669"/>
    <property type="project" value="InterPro"/>
</dbReference>
<feature type="coiled-coil region" evidence="7">
    <location>
        <begin position="967"/>
        <end position="1036"/>
    </location>
</feature>
<dbReference type="AlphaFoldDB" id="A0A173RPD5"/>
<dbReference type="GO" id="GO:0005694">
    <property type="term" value="C:chromosome"/>
    <property type="evidence" value="ECO:0007669"/>
    <property type="project" value="InterPro"/>
</dbReference>
<protein>
    <recommendedName>
        <fullName evidence="7">Chromosome partition protein Smc</fullName>
    </recommendedName>
</protein>
<evidence type="ECO:0000256" key="3">
    <source>
        <dbReference type="ARBA" id="ARBA00022741"/>
    </source>
</evidence>
<dbReference type="FunFam" id="3.40.50.300:FF:000984">
    <property type="entry name" value="Chromosome partition protein Smc"/>
    <property type="match status" value="1"/>
</dbReference>
<dbReference type="GO" id="GO:0007062">
    <property type="term" value="P:sister chromatid cohesion"/>
    <property type="evidence" value="ECO:0007669"/>
    <property type="project" value="InterPro"/>
</dbReference>
<dbReference type="OrthoDB" id="9808768at2"/>
<dbReference type="NCBIfam" id="TIGR02168">
    <property type="entry name" value="SMC_prok_B"/>
    <property type="match status" value="1"/>
</dbReference>
<feature type="binding site" evidence="7">
    <location>
        <begin position="32"/>
        <end position="39"/>
    </location>
    <ligand>
        <name>ATP</name>
        <dbReference type="ChEBI" id="CHEBI:30616"/>
    </ligand>
</feature>
<dbReference type="SUPFAM" id="SSF52540">
    <property type="entry name" value="P-loop containing nucleoside triphosphate hydrolases"/>
    <property type="match status" value="1"/>
</dbReference>
<dbReference type="RefSeq" id="WP_055213631.1">
    <property type="nucleotide sequence ID" value="NZ_CYXO01000002.1"/>
</dbReference>
<dbReference type="EMBL" id="CYXO01000002">
    <property type="protein sequence ID" value="CUM79469.1"/>
    <property type="molecule type" value="Genomic_DNA"/>
</dbReference>
<dbReference type="Gene3D" id="3.30.70.1620">
    <property type="match status" value="1"/>
</dbReference>
<gene>
    <name evidence="7 9" type="primary">smc</name>
    <name evidence="9" type="ORF">ERS852573_00588</name>
    <name evidence="10" type="ORF">G4332_00190</name>
</gene>
<dbReference type="GO" id="GO:0016887">
    <property type="term" value="F:ATP hydrolysis activity"/>
    <property type="evidence" value="ECO:0007669"/>
    <property type="project" value="InterPro"/>
</dbReference>
<evidence type="ECO:0000313" key="9">
    <source>
        <dbReference type="EMBL" id="CUM79469.1"/>
    </source>
</evidence>